<feature type="domain" description="Hint" evidence="3">
    <location>
        <begin position="187"/>
        <end position="292"/>
    </location>
</feature>
<dbReference type="Pfam" id="PF07591">
    <property type="entry name" value="PT-HINT"/>
    <property type="match status" value="1"/>
</dbReference>
<evidence type="ECO:0000313" key="5">
    <source>
        <dbReference type="Proteomes" id="UP000572680"/>
    </source>
</evidence>
<dbReference type="SMART" id="SM00306">
    <property type="entry name" value="HintN"/>
    <property type="match status" value="1"/>
</dbReference>
<evidence type="ECO:0000313" key="4">
    <source>
        <dbReference type="EMBL" id="MBA8948541.1"/>
    </source>
</evidence>
<reference evidence="4 5" key="1">
    <citation type="submission" date="2020-08" db="EMBL/GenBank/DDBJ databases">
        <title>Genomic Encyclopedia of Type Strains, Phase IV (KMG-IV): sequencing the most valuable type-strain genomes for metagenomic binning, comparative biology and taxonomic classification.</title>
        <authorList>
            <person name="Goeker M."/>
        </authorList>
    </citation>
    <scope>NUCLEOTIDE SEQUENCE [LARGE SCALE GENOMIC DNA]</scope>
    <source>
        <strain evidence="4 5">DSM 44197</strain>
    </source>
</reference>
<dbReference type="SUPFAM" id="SSF51294">
    <property type="entry name" value="Hedgehog/intein (Hint) domain"/>
    <property type="match status" value="1"/>
</dbReference>
<dbReference type="InterPro" id="IPR030934">
    <property type="entry name" value="Intein_C"/>
</dbReference>
<organism evidence="4 5">
    <name type="scientific">Actinomadura namibiensis</name>
    <dbReference type="NCBI Taxonomy" id="182080"/>
    <lineage>
        <taxon>Bacteria</taxon>
        <taxon>Bacillati</taxon>
        <taxon>Actinomycetota</taxon>
        <taxon>Actinomycetes</taxon>
        <taxon>Streptosporangiales</taxon>
        <taxon>Thermomonosporaceae</taxon>
        <taxon>Actinomadura</taxon>
    </lineage>
</organism>
<proteinExistence type="predicted"/>
<evidence type="ECO:0000256" key="1">
    <source>
        <dbReference type="SAM" id="Coils"/>
    </source>
</evidence>
<dbReference type="NCBIfam" id="TIGR01443">
    <property type="entry name" value="intein_Cterm"/>
    <property type="match status" value="1"/>
</dbReference>
<keyword evidence="1" id="KW-0175">Coiled coil</keyword>
<accession>A0A7W3LI13</accession>
<feature type="region of interest" description="Disordered" evidence="2">
    <location>
        <begin position="38"/>
        <end position="69"/>
    </location>
</feature>
<feature type="coiled-coil region" evidence="1">
    <location>
        <begin position="69"/>
        <end position="99"/>
    </location>
</feature>
<dbReference type="Proteomes" id="UP000572680">
    <property type="component" value="Unassembled WGS sequence"/>
</dbReference>
<protein>
    <recommendedName>
        <fullName evidence="3">Hint domain-containing protein</fullName>
    </recommendedName>
</protein>
<gene>
    <name evidence="4" type="ORF">HNR61_000139</name>
</gene>
<dbReference type="CDD" id="cd00081">
    <property type="entry name" value="Hint"/>
    <property type="match status" value="1"/>
</dbReference>
<dbReference type="RefSeq" id="WP_182841161.1">
    <property type="nucleotide sequence ID" value="NZ_BAAALP010000030.1"/>
</dbReference>
<dbReference type="InterPro" id="IPR003587">
    <property type="entry name" value="Hint_dom_N"/>
</dbReference>
<dbReference type="PROSITE" id="PS50818">
    <property type="entry name" value="INTEIN_C_TER"/>
    <property type="match status" value="1"/>
</dbReference>
<dbReference type="EMBL" id="JACJIA010000001">
    <property type="protein sequence ID" value="MBA8948541.1"/>
    <property type="molecule type" value="Genomic_DNA"/>
</dbReference>
<dbReference type="AlphaFoldDB" id="A0A7W3LI13"/>
<keyword evidence="5" id="KW-1185">Reference proteome</keyword>
<comment type="caution">
    <text evidence="4">The sequence shown here is derived from an EMBL/GenBank/DDBJ whole genome shotgun (WGS) entry which is preliminary data.</text>
</comment>
<evidence type="ECO:0000256" key="2">
    <source>
        <dbReference type="SAM" id="MobiDB-lite"/>
    </source>
</evidence>
<sequence>MIVLIGAVLAAVTVVAIPEKITAGINAGICRVTGDKNCDKPTGQGPRSQEAVPSGQPTSVPPGQETPQQREYREALEGLKKANQDAEALENEWNNFDLLKEIGKLGLDFLAGDIIKCVEKPNFSDCLWALVGIVPWGKIGKLLKSIPKIVKLIDRFLDLKRRLEKARDARKNARKRASTACTVPQPGNSFVAGTPVLMADGTRRPIERVRVGDAVLAADPATGRAGARTVTRLIAGQGHKHLVGLIIDLDGVPGGPNARVTATSGHPFWVNGAAAWIDADDLLPGDALSGTDGGRALVLAKHRRERVARVYNLTVADLHTYYVLAGGTPVLVHNSGNGCFSTRTEKASDLVDKYTEGQSTRDPASQWYHEELSNEELLDSINNAEEGDGILVSRDGQILGGHHRMDELLRRIRDGRIDPNTEVRIEVYGGE</sequence>
<name>A0A7W3LI13_ACTNM</name>
<dbReference type="InterPro" id="IPR036844">
    <property type="entry name" value="Hint_dom_sf"/>
</dbReference>
<feature type="coiled-coil region" evidence="1">
    <location>
        <begin position="149"/>
        <end position="176"/>
    </location>
</feature>
<dbReference type="Gene3D" id="2.170.16.10">
    <property type="entry name" value="Hedgehog/Intein (Hint) domain"/>
    <property type="match status" value="1"/>
</dbReference>
<evidence type="ECO:0000259" key="3">
    <source>
        <dbReference type="SMART" id="SM00306"/>
    </source>
</evidence>